<organism evidence="1 2">
    <name type="scientific">Pseudomonas fluorescens</name>
    <dbReference type="NCBI Taxonomy" id="294"/>
    <lineage>
        <taxon>Bacteria</taxon>
        <taxon>Pseudomonadati</taxon>
        <taxon>Pseudomonadota</taxon>
        <taxon>Gammaproteobacteria</taxon>
        <taxon>Pseudomonadales</taxon>
        <taxon>Pseudomonadaceae</taxon>
        <taxon>Pseudomonas</taxon>
    </lineage>
</organism>
<accession>A0A0F4UYZ5</accession>
<dbReference type="Proteomes" id="UP000033400">
    <property type="component" value="Unassembled WGS sequence"/>
</dbReference>
<dbReference type="EMBL" id="LACH01000073">
    <property type="protein sequence ID" value="KJZ61711.1"/>
    <property type="molecule type" value="Genomic_DNA"/>
</dbReference>
<dbReference type="OrthoDB" id="6999863at2"/>
<evidence type="ECO:0000313" key="1">
    <source>
        <dbReference type="EMBL" id="KJZ61711.1"/>
    </source>
</evidence>
<dbReference type="RefSeq" id="WP_046056696.1">
    <property type="nucleotide sequence ID" value="NZ_LACH01000073.1"/>
</dbReference>
<comment type="caution">
    <text evidence="1">The sequence shown here is derived from an EMBL/GenBank/DDBJ whole genome shotgun (WGS) entry which is preliminary data.</text>
</comment>
<proteinExistence type="predicted"/>
<gene>
    <name evidence="1" type="ORF">VD17_28240</name>
</gene>
<evidence type="ECO:0008006" key="3">
    <source>
        <dbReference type="Google" id="ProtNLM"/>
    </source>
</evidence>
<dbReference type="AlphaFoldDB" id="A0A0F4UYZ5"/>
<reference evidence="1 2" key="1">
    <citation type="submission" date="2015-03" db="EMBL/GenBank/DDBJ databases">
        <title>Comparative genomics of Pseudomonas insights into diversity of traits involved in vanlence and defense.</title>
        <authorList>
            <person name="Qin Y."/>
        </authorList>
    </citation>
    <scope>NUCLEOTIDE SEQUENCE [LARGE SCALE GENOMIC DNA]</scope>
    <source>
        <strain evidence="1 2">H24</strain>
    </source>
</reference>
<protein>
    <recommendedName>
        <fullName evidence="3">KTSC domain-containing protein</fullName>
    </recommendedName>
</protein>
<dbReference type="PATRIC" id="fig|294.133.peg.5689"/>
<name>A0A0F4UYZ5_PSEFL</name>
<sequence length="67" mass="7501">MEDELTIEIDGVQYTALYSVFGDTLTVSLPDESQRYTELRGLNPISAARVHLRAYVGGVTKQKKQEV</sequence>
<evidence type="ECO:0000313" key="2">
    <source>
        <dbReference type="Proteomes" id="UP000033400"/>
    </source>
</evidence>